<feature type="region of interest" description="Disordered" evidence="4">
    <location>
        <begin position="142"/>
        <end position="171"/>
    </location>
</feature>
<gene>
    <name evidence="6" type="ORF">WJX75_004867</name>
</gene>
<dbReference type="Gene3D" id="1.25.40.10">
    <property type="entry name" value="Tetratricopeptide repeat domain"/>
    <property type="match status" value="2"/>
</dbReference>
<dbReference type="PANTHER" id="PTHR47447:SF28">
    <property type="entry name" value="PENTACOTRIPEPTIDE-REPEAT REGION OF PRORP DOMAIN-CONTAINING PROTEIN"/>
    <property type="match status" value="1"/>
</dbReference>
<dbReference type="Pfam" id="PF17177">
    <property type="entry name" value="PPR_long"/>
    <property type="match status" value="1"/>
</dbReference>
<feature type="repeat" description="PPR" evidence="3">
    <location>
        <begin position="448"/>
        <end position="482"/>
    </location>
</feature>
<feature type="region of interest" description="Disordered" evidence="4">
    <location>
        <begin position="735"/>
        <end position="809"/>
    </location>
</feature>
<feature type="domain" description="PROP1-like PPR" evidence="5">
    <location>
        <begin position="372"/>
        <end position="517"/>
    </location>
</feature>
<comment type="similarity">
    <text evidence="1">Belongs to the PPR family. P subfamily.</text>
</comment>
<feature type="compositionally biased region" description="Polar residues" evidence="4">
    <location>
        <begin position="771"/>
        <end position="784"/>
    </location>
</feature>
<reference evidence="6 7" key="1">
    <citation type="journal article" date="2024" name="Nat. Commun.">
        <title>Phylogenomics reveals the evolutionary origins of lichenization in chlorophyte algae.</title>
        <authorList>
            <person name="Puginier C."/>
            <person name="Libourel C."/>
            <person name="Otte J."/>
            <person name="Skaloud P."/>
            <person name="Haon M."/>
            <person name="Grisel S."/>
            <person name="Petersen M."/>
            <person name="Berrin J.G."/>
            <person name="Delaux P.M."/>
            <person name="Dal Grande F."/>
            <person name="Keller J."/>
        </authorList>
    </citation>
    <scope>NUCLEOTIDE SEQUENCE [LARGE SCALE GENOMIC DNA]</scope>
    <source>
        <strain evidence="6 7">SAG 216-7</strain>
    </source>
</reference>
<feature type="compositionally biased region" description="Low complexity" evidence="4">
    <location>
        <begin position="795"/>
        <end position="809"/>
    </location>
</feature>
<dbReference type="NCBIfam" id="TIGR00756">
    <property type="entry name" value="PPR"/>
    <property type="match status" value="4"/>
</dbReference>
<name>A0ABR2YZZ7_9CHLO</name>
<protein>
    <recommendedName>
        <fullName evidence="5">PROP1-like PPR domain-containing protein</fullName>
    </recommendedName>
</protein>
<feature type="region of interest" description="Disordered" evidence="4">
    <location>
        <begin position="827"/>
        <end position="875"/>
    </location>
</feature>
<dbReference type="EMBL" id="JALJOT010000002">
    <property type="protein sequence ID" value="KAK9917482.1"/>
    <property type="molecule type" value="Genomic_DNA"/>
</dbReference>
<evidence type="ECO:0000256" key="1">
    <source>
        <dbReference type="ARBA" id="ARBA00007626"/>
    </source>
</evidence>
<evidence type="ECO:0000313" key="6">
    <source>
        <dbReference type="EMBL" id="KAK9917482.1"/>
    </source>
</evidence>
<evidence type="ECO:0000256" key="4">
    <source>
        <dbReference type="SAM" id="MobiDB-lite"/>
    </source>
</evidence>
<evidence type="ECO:0000256" key="2">
    <source>
        <dbReference type="ARBA" id="ARBA00022737"/>
    </source>
</evidence>
<keyword evidence="7" id="KW-1185">Reference proteome</keyword>
<feature type="repeat" description="PPR" evidence="3">
    <location>
        <begin position="408"/>
        <end position="438"/>
    </location>
</feature>
<evidence type="ECO:0000259" key="5">
    <source>
        <dbReference type="Pfam" id="PF17177"/>
    </source>
</evidence>
<evidence type="ECO:0000256" key="3">
    <source>
        <dbReference type="PROSITE-ProRule" id="PRU00708"/>
    </source>
</evidence>
<feature type="repeat" description="PPR" evidence="3">
    <location>
        <begin position="483"/>
        <end position="517"/>
    </location>
</feature>
<dbReference type="InterPro" id="IPR011990">
    <property type="entry name" value="TPR-like_helical_dom_sf"/>
</dbReference>
<evidence type="ECO:0000313" key="7">
    <source>
        <dbReference type="Proteomes" id="UP001491310"/>
    </source>
</evidence>
<dbReference type="InterPro" id="IPR033443">
    <property type="entry name" value="PROP1-like_PPR_dom"/>
</dbReference>
<dbReference type="Proteomes" id="UP001491310">
    <property type="component" value="Unassembled WGS sequence"/>
</dbReference>
<dbReference type="PANTHER" id="PTHR47447">
    <property type="entry name" value="OS03G0856100 PROTEIN"/>
    <property type="match status" value="1"/>
</dbReference>
<sequence length="1012" mass="106510">MSTLPDSIAAFSADLRNFAAHTTEGISSLRRTVNCKPCIGPTVFRESCKELVQQAAEISSEVEKLESAALDAVSLEELLSHCLALHKDSQRKIVELEDRLRQYGYRAAYRGPVVEDPQGPLDSQPGTADAHANVACCLTEEKAGKDEKEQHEERYSTVSPEPLGDLTGKYAPASTSTVRQLTVTPTPSPVASSLISAVSISPSLRELQRKYAASSGESKGVRSGSVTQRDMEQKYGACDAATPDAIGRKLAYLALETPGGALRGSSSQLEEIAKKVDHLALEHPRFSPTNRLAAPAGVTASTVSGQCPHAAHAAAGSVLSKSAAKKESVTARLSAGEAPWDMLSLKAAIHAALPGTGEVARMVSSATFQPQAAAFTSLLHMCAKAKLWQKALEVFQAMRDYHPAVRPNTVHFSSLISACATAGRWEEAMQVFSHMKAAAKNDSACAPNVITYSALMTACCAGGRPDKAYELFRSMPTQDIRPDHICYSTLIAGFERHGDVEMAAQLSSEMQAAGMQPSLLAPPGPPAAKPTPFIDQFGRKIKQGGALGSPRHSAGLQLSPTRASAANRTPHPSLGHPIWTNPFCASPKTGGHGHMGLQTPGGLGLYDGGSLQQQGGDRSGFIPASYGALYSNLNANPRGGYGVPVEENTLELRKAVLHTRSPSTAFHYGGAQDLPCLDTQTPFLPPAATLNHAMASGTPHHLINPNRTPSTAELLRAAHSGSTAQLGRLYALQQQASQAAQEPRRSVTFGPGVGSQPAGGSPTKASEGFSLFQSSHLPASSRAQAPTPAVPSPFAQQQHQAQQSSAAYSSSTDAFAAAGERLQRFDAAPGSPVASSRRGAAPHSRTNSRSFDAAPGSPLAPRAPPEPEPEASQQVAWNAAAVSHLYAASLSHQGSVQLQAQLSGASLQSQPSGGFAADASNSVSVEEYAGLPLRLSRQLQLGAINEGLAFITRGVQGQLARGFPLDAAGMRVDELDALGLGHAQKTALLQSLLQLKRLRLIMRDTHRTYTLA</sequence>
<proteinExistence type="inferred from homology"/>
<accession>A0ABR2YZZ7</accession>
<comment type="caution">
    <text evidence="6">The sequence shown here is derived from an EMBL/GenBank/DDBJ whole genome shotgun (WGS) entry which is preliminary data.</text>
</comment>
<keyword evidence="2" id="KW-0677">Repeat</keyword>
<organism evidence="6 7">
    <name type="scientific">Coccomyxa subellipsoidea</name>
    <dbReference type="NCBI Taxonomy" id="248742"/>
    <lineage>
        <taxon>Eukaryota</taxon>
        <taxon>Viridiplantae</taxon>
        <taxon>Chlorophyta</taxon>
        <taxon>core chlorophytes</taxon>
        <taxon>Trebouxiophyceae</taxon>
        <taxon>Trebouxiophyceae incertae sedis</taxon>
        <taxon>Coccomyxaceae</taxon>
        <taxon>Coccomyxa</taxon>
    </lineage>
</organism>
<dbReference type="PROSITE" id="PS51375">
    <property type="entry name" value="PPR"/>
    <property type="match status" value="3"/>
</dbReference>
<feature type="compositionally biased region" description="Basic and acidic residues" evidence="4">
    <location>
        <begin position="142"/>
        <end position="155"/>
    </location>
</feature>
<dbReference type="InterPro" id="IPR002885">
    <property type="entry name" value="PPR_rpt"/>
</dbReference>